<feature type="region of interest" description="Disordered" evidence="13">
    <location>
        <begin position="1508"/>
        <end position="1527"/>
    </location>
</feature>
<reference evidence="15 16" key="1">
    <citation type="journal article" date="2019" name="Sci. Data">
        <title>Hybrid genome assembly and annotation of Danionella translucida.</title>
        <authorList>
            <person name="Kadobianskyi M."/>
            <person name="Schulze L."/>
            <person name="Schuelke M."/>
            <person name="Judkewitz B."/>
        </authorList>
    </citation>
    <scope>NUCLEOTIDE SEQUENCE [LARGE SCALE GENOMIC DNA]</scope>
    <source>
        <strain evidence="15 16">Bolton</strain>
    </source>
</reference>
<keyword evidence="16" id="KW-1185">Reference proteome</keyword>
<dbReference type="InterPro" id="IPR052251">
    <property type="entry name" value="GH-ZnFinger_Regulators"/>
</dbReference>
<feature type="region of interest" description="Disordered" evidence="13">
    <location>
        <begin position="1618"/>
        <end position="1648"/>
    </location>
</feature>
<dbReference type="Proteomes" id="UP000316079">
    <property type="component" value="Unassembled WGS sequence"/>
</dbReference>
<evidence type="ECO:0000259" key="14">
    <source>
        <dbReference type="PROSITE" id="PS50157"/>
    </source>
</evidence>
<dbReference type="GO" id="GO:0003677">
    <property type="term" value="F:DNA binding"/>
    <property type="evidence" value="ECO:0007669"/>
    <property type="project" value="UniProtKB-KW"/>
</dbReference>
<feature type="domain" description="C2H2-type" evidence="14">
    <location>
        <begin position="2008"/>
        <end position="2038"/>
    </location>
</feature>
<feature type="domain" description="C2H2-type" evidence="14">
    <location>
        <begin position="721"/>
        <end position="750"/>
    </location>
</feature>
<dbReference type="InterPro" id="IPR058902">
    <property type="entry name" value="zf_C2H2_ZNF292/Rlf"/>
</dbReference>
<organism evidence="15 16">
    <name type="scientific">Danionella cerebrum</name>
    <dbReference type="NCBI Taxonomy" id="2873325"/>
    <lineage>
        <taxon>Eukaryota</taxon>
        <taxon>Metazoa</taxon>
        <taxon>Chordata</taxon>
        <taxon>Craniata</taxon>
        <taxon>Vertebrata</taxon>
        <taxon>Euteleostomi</taxon>
        <taxon>Actinopterygii</taxon>
        <taxon>Neopterygii</taxon>
        <taxon>Teleostei</taxon>
        <taxon>Ostariophysi</taxon>
        <taxon>Cypriniformes</taxon>
        <taxon>Danionidae</taxon>
        <taxon>Danioninae</taxon>
        <taxon>Danionella</taxon>
    </lineage>
</organism>
<evidence type="ECO:0000313" key="16">
    <source>
        <dbReference type="Proteomes" id="UP000316079"/>
    </source>
</evidence>
<dbReference type="EMBL" id="SRMA01026098">
    <property type="protein sequence ID" value="TRY87728.1"/>
    <property type="molecule type" value="Genomic_DNA"/>
</dbReference>
<dbReference type="PANTHER" id="PTHR15507">
    <property type="entry name" value="ZINC FINGER PROTEIN RLF"/>
    <property type="match status" value="1"/>
</dbReference>
<dbReference type="PANTHER" id="PTHR15507:SF14">
    <property type="entry name" value="ZINC FINGER PROTEIN 292"/>
    <property type="match status" value="1"/>
</dbReference>
<accession>A0A553QCR3</accession>
<dbReference type="GO" id="GO:0005634">
    <property type="term" value="C:nucleus"/>
    <property type="evidence" value="ECO:0007669"/>
    <property type="project" value="UniProtKB-SubCell"/>
</dbReference>
<keyword evidence="7" id="KW-0862">Zinc</keyword>
<dbReference type="Pfam" id="PF25420">
    <property type="entry name" value="zf-C2H2_ZN292"/>
    <property type="match status" value="1"/>
</dbReference>
<comment type="subcellular location">
    <subcellularLocation>
        <location evidence="1">Nucleus</location>
    </subcellularLocation>
</comment>
<evidence type="ECO:0000256" key="8">
    <source>
        <dbReference type="ARBA" id="ARBA00023015"/>
    </source>
</evidence>
<dbReference type="GO" id="GO:0000981">
    <property type="term" value="F:DNA-binding transcription factor activity, RNA polymerase II-specific"/>
    <property type="evidence" value="ECO:0007669"/>
    <property type="project" value="TreeGrafter"/>
</dbReference>
<feature type="region of interest" description="Disordered" evidence="13">
    <location>
        <begin position="1541"/>
        <end position="1579"/>
    </location>
</feature>
<dbReference type="GO" id="GO:0008270">
    <property type="term" value="F:zinc ion binding"/>
    <property type="evidence" value="ECO:0007669"/>
    <property type="project" value="UniProtKB-KW"/>
</dbReference>
<keyword evidence="4" id="KW-0479">Metal-binding</keyword>
<name>A0A553QCR3_9TELE</name>
<keyword evidence="3" id="KW-0597">Phosphoprotein</keyword>
<feature type="compositionally biased region" description="Polar residues" evidence="13">
    <location>
        <begin position="1125"/>
        <end position="1135"/>
    </location>
</feature>
<dbReference type="SUPFAM" id="SSF57667">
    <property type="entry name" value="beta-beta-alpha zinc fingers"/>
    <property type="match status" value="2"/>
</dbReference>
<keyword evidence="8" id="KW-0805">Transcription regulation</keyword>
<feature type="region of interest" description="Disordered" evidence="13">
    <location>
        <begin position="1103"/>
        <end position="1156"/>
    </location>
</feature>
<feature type="region of interest" description="Disordered" evidence="13">
    <location>
        <begin position="617"/>
        <end position="647"/>
    </location>
</feature>
<feature type="region of interest" description="Disordered" evidence="13">
    <location>
        <begin position="871"/>
        <end position="968"/>
    </location>
</feature>
<evidence type="ECO:0000256" key="7">
    <source>
        <dbReference type="ARBA" id="ARBA00022833"/>
    </source>
</evidence>
<dbReference type="SMART" id="SM00355">
    <property type="entry name" value="ZnF_C2H2"/>
    <property type="match status" value="15"/>
</dbReference>
<evidence type="ECO:0000256" key="5">
    <source>
        <dbReference type="ARBA" id="ARBA00022737"/>
    </source>
</evidence>
<feature type="compositionally biased region" description="Low complexity" evidence="13">
    <location>
        <begin position="1628"/>
        <end position="1644"/>
    </location>
</feature>
<evidence type="ECO:0000256" key="2">
    <source>
        <dbReference type="ARBA" id="ARBA00006991"/>
    </source>
</evidence>
<sequence>MADEEAEQERSESTDSSSALTALATRLESLTEAFNNSPEAAEERAAQYCYEFCQALLAYSSLFRVEEDPLPLLEGYTTALLSFAKASSSSSSPLLSPPSAEAPVLLERLSLSCVELLLSLPGNIEDAQWDRFTASVQIAVALVREHGLDSLSLLSSITQGPGVWTHPTLQDILTQKPSTQEAVCEFLSLEGPALLRLRIKQLLKQSRVSEGASLAQACANFFQENESFRQMQLVCVCSGATPAQILEQLSSVDCADALEMICNLEADGDEESAFTLCSGFLTRQILLEEAYCSWELTLFWGKLLKRLEPNESSFLEKCHQMSLLCKTVFHLLFFIKVIQSEMDKAGLSTCVEICVQALRLNCEGSTKATVCKTISCLLPSDLEVKRACQLTQFLSEPNVDAYYAMEALYNEPDQKLDVEELPVSNSLRCELLLVLKTQWPFDPEFWNWKALKRHCLGLMGEEASIVSSIDELNDGDLDDTLSESFRDASEQFLDASIELSELSDQKQKNRELKKLREKGFVSTRFRNWQAYMQYCVLCDKEFLGHRIVKHAQTHCKDGCFTCPICMETFETKETLRPHVTAHVKLSCKERLAAMKTSRQLATPKTAAPHLVAIKAQSNGSQLRKSKIKNGRAGQSKLNPSESLDITESSEGNICPVQGCRKGFKYFRNLVAHVKDHGDNEEAKRFLEMQRTKVVCQYCRRQFVSVDHLNDHLQMHCGIKPYICIQLNCKASFDSNSELMLHKKAHLMFKARCMFPGCGKIFHEAYKLYDHEAQHYKTFTCRAPDCGKVFHSQSELDLHVETHVAKRENQVNEAPSEEPPVDHINTMDQSATASDLIDNSTEFLADRPPGLVIVKHSVENMLNDAFATSADEHVHSENLKTEHSPSHQQLPSINDQPKQLSPSRTHHTNQHRPEESLLEALMSDSGPIPSTSLYQSEDILPTPTTNDPLPVSTSNDPNSSSQNGAFPQFNPAVLGPAQTPYQSMCSSTTRPPAQDSGTPLISLGQMLPPVSQSLPMQITSISNNAQVFEDKCGKVVDTALVQVKERHKCPHENCTRDYSSYRSVTKHMKAVHPDFYTQWMLVKKNNAVQSKLRNVSMNLGHSLAFSPRPQTGHRFPSVLTPGSHDQPPSHQSNCANPNYLPGPSHMPQSNHNHASETESILDPIVNCPLRKDADQSQESVNHIWDSRNEAVLEKQSYHSHNGRQSMNMQAGDHFTHIKATSSAKEAHHREGKFHPVSSQANMGQNGSDASNKGLCCAVGPAAQGLGPNMAVPVHSEAKTKLGPEQLPMWSSYSGKGKTVTIKDSPRTFLPQTKTDSYPAVLNAHHAEQAPGLAVENSDAPLSNGSSRSSLLNSGDKPEVEKKKVKRSSRTKWPAIVRDGKFLCCRCYREFASPKSLGGHLSKRVICKQVEEADLSADLPSSFLDLLNSPHPTTLTNVGLPHIKGPLDPKLFPNVSFPQANGETNSSTDKAMVGIVKKTQATSCVSSALEQQTNPAHHAPYTQSVIQHTGSLKQLAPGQPELPNPMLSDGVSEHLLSQLLMNNQSSSSLSSSSSDHDSQVTPNETLIKPTNKSRESSELYNASELSNEGLLAAMATLTQNIMSEKSVKERLREQILAGDFQKKGSLPHGSSMDSSCSQTSATSSVSGEPQCAPNLVQCTAGSEPQPLKNTPISPVSQMVGGSLKDSMVVSGSGLPQNSVHVQPCGVPTIKDDEVLQIQKALEKLDLNREIHEVNCEITVESHGTYIIQPRMPKPSVPAVVKQITPKPFMCKADDCTFSAMTKEGLFNHLVKLHNYTEEQLAQMKDQFNVSPFICVKCSKSFTRNSNLKAHYVTIHKISREDLKKIKSLQESNASSFVEPQTPSLLKKAPGNYMNPLQMGKNQNKKSKCTLPSLVHHLASQDGYPPLKTPIQQSVIVPNHSPFAQATKGLFPNKVFGPGKTHASALKEIPPMATLNHNATEIAQTFNQPINRKPKPQASKAVKLTSAKLTSKKPKEKKSDMDDPNSPYRPYRCVHLGCVAAFTIQQNLILHYKAVHQSDLSKFQMNSLDDQTEVETEEDMNRNEETEGKLDTERDEFRCQVKDCSCIFQLVPDLLQHYIQLHKLPLKEAGAMMCKIRLGRFQCDQPNCSETFTAFWKYMSHLDKDHKQTIPLKVDIVDGFFRCPVEGCEGKYSSRSNLLRHTMLKHPDTYRKLLMNPKRLKPGVKLRRFGAKLGRPKKTECKRIEKENQEACRKPVKKVSLKKKKVTKNCWTKYGKPTLKTQDEASAMCTKALQLQYPCMIKGCETVTGSERNIMKHYLQHGLPKQYLEEQRSNFIYCKKRPRSRYKHINSRSDDTDKSEESSMETTENEDAVERGPSEVELSKRMSGKDRSVCKPPMDTCSGTSVVVKRRRGRPRKCEKLPVAPKRMIRRRTVRSPTISYADLTSDSTSSSTTFTQETSGCNTALSSFKPMGFEVSFLQFLQESNAPKKRKPKVPLKVKGIKRMSIYNLKTATVVCKRADAELPLREASLHLVEFKNPQKLKSLANVTFEVQRVFSSVLETLLKQLHEMRPAVILQKKK</sequence>
<feature type="compositionally biased region" description="Low complexity" evidence="13">
    <location>
        <begin position="1541"/>
        <end position="1551"/>
    </location>
</feature>
<feature type="domain" description="C2H2-type" evidence="14">
    <location>
        <begin position="1810"/>
        <end position="1838"/>
    </location>
</feature>
<dbReference type="InterPro" id="IPR036236">
    <property type="entry name" value="Znf_C2H2_sf"/>
</dbReference>
<dbReference type="InterPro" id="IPR057986">
    <property type="entry name" value="TPR_Rlf/292/654"/>
</dbReference>
<proteinExistence type="inferred from homology"/>
<dbReference type="InterPro" id="IPR013087">
    <property type="entry name" value="Znf_C2H2_type"/>
</dbReference>
<dbReference type="Pfam" id="PF26218">
    <property type="entry name" value="zf_C2H2_ZNF292"/>
    <property type="match status" value="2"/>
</dbReference>
<keyword evidence="11" id="KW-0539">Nucleus</keyword>
<feature type="compositionally biased region" description="Basic and acidic residues" evidence="13">
    <location>
        <begin position="2349"/>
        <end position="2370"/>
    </location>
</feature>
<dbReference type="Pfam" id="PF00096">
    <property type="entry name" value="zf-C2H2"/>
    <property type="match status" value="1"/>
</dbReference>
<evidence type="ECO:0000256" key="13">
    <source>
        <dbReference type="SAM" id="MobiDB-lite"/>
    </source>
</evidence>
<feature type="domain" description="C2H2-type" evidence="14">
    <location>
        <begin position="778"/>
        <end position="807"/>
    </location>
</feature>
<dbReference type="STRING" id="623744.A0A553QCR3"/>
<evidence type="ECO:0000256" key="4">
    <source>
        <dbReference type="ARBA" id="ARBA00022723"/>
    </source>
</evidence>
<feature type="compositionally biased region" description="Polar residues" evidence="13">
    <location>
        <begin position="885"/>
        <end position="902"/>
    </location>
</feature>
<evidence type="ECO:0000256" key="10">
    <source>
        <dbReference type="ARBA" id="ARBA00023163"/>
    </source>
</evidence>
<feature type="compositionally biased region" description="Basic and acidic residues" evidence="13">
    <location>
        <begin position="2328"/>
        <end position="2338"/>
    </location>
</feature>
<feature type="region of interest" description="Disordered" evidence="13">
    <location>
        <begin position="1964"/>
        <end position="2003"/>
    </location>
</feature>
<evidence type="ECO:0000256" key="3">
    <source>
        <dbReference type="ARBA" id="ARBA00022553"/>
    </source>
</evidence>
<keyword evidence="6 12" id="KW-0863">Zinc-finger</keyword>
<comment type="caution">
    <text evidence="15">The sequence shown here is derived from an EMBL/GenBank/DDBJ whole genome shotgun (WGS) entry which is preliminary data.</text>
</comment>
<protein>
    <recommendedName>
        <fullName evidence="14">C2H2-type domain-containing protein</fullName>
    </recommendedName>
</protein>
<keyword evidence="9" id="KW-0238">DNA-binding</keyword>
<feature type="compositionally biased region" description="Polar residues" evidence="13">
    <location>
        <begin position="941"/>
        <end position="964"/>
    </location>
</feature>
<evidence type="ECO:0000256" key="1">
    <source>
        <dbReference type="ARBA" id="ARBA00004123"/>
    </source>
</evidence>
<dbReference type="Pfam" id="PF25580">
    <property type="entry name" value="TPR_Rlf"/>
    <property type="match status" value="1"/>
</dbReference>
<feature type="compositionally biased region" description="Basic and acidic residues" evidence="13">
    <location>
        <begin position="871"/>
        <end position="884"/>
    </location>
</feature>
<evidence type="ECO:0000256" key="12">
    <source>
        <dbReference type="PROSITE-ProRule" id="PRU00042"/>
    </source>
</evidence>
<feature type="domain" description="C2H2-type" evidence="14">
    <location>
        <begin position="560"/>
        <end position="582"/>
    </location>
</feature>
<feature type="domain" description="C2H2-type" evidence="14">
    <location>
        <begin position="693"/>
        <end position="720"/>
    </location>
</feature>
<dbReference type="PROSITE" id="PS50157">
    <property type="entry name" value="ZINC_FINGER_C2H2_2"/>
    <property type="match status" value="6"/>
</dbReference>
<evidence type="ECO:0000256" key="6">
    <source>
        <dbReference type="ARBA" id="ARBA00022771"/>
    </source>
</evidence>
<evidence type="ECO:0000313" key="15">
    <source>
        <dbReference type="EMBL" id="TRY87728.1"/>
    </source>
</evidence>
<feature type="region of interest" description="Disordered" evidence="13">
    <location>
        <begin position="2324"/>
        <end position="2373"/>
    </location>
</feature>
<evidence type="ECO:0000256" key="11">
    <source>
        <dbReference type="ARBA" id="ARBA00023242"/>
    </source>
</evidence>
<dbReference type="PROSITE" id="PS00028">
    <property type="entry name" value="ZINC_FINGER_C2H2_1"/>
    <property type="match status" value="11"/>
</dbReference>
<keyword evidence="5" id="KW-0677">Repeat</keyword>
<keyword evidence="10" id="KW-0804">Transcription</keyword>
<gene>
    <name evidence="15" type="ORF">DNTS_031796</name>
</gene>
<dbReference type="Gene3D" id="3.30.160.60">
    <property type="entry name" value="Classic Zinc Finger"/>
    <property type="match status" value="4"/>
</dbReference>
<feature type="compositionally biased region" description="Low complexity" evidence="13">
    <location>
        <begin position="1340"/>
        <end position="1353"/>
    </location>
</feature>
<feature type="region of interest" description="Disordered" evidence="13">
    <location>
        <begin position="1333"/>
        <end position="1364"/>
    </location>
</feature>
<feature type="compositionally biased region" description="Polar residues" evidence="13">
    <location>
        <begin position="635"/>
        <end position="647"/>
    </location>
</feature>
<dbReference type="OrthoDB" id="427030at2759"/>
<evidence type="ECO:0000256" key="9">
    <source>
        <dbReference type="ARBA" id="ARBA00023125"/>
    </source>
</evidence>
<comment type="similarity">
    <text evidence="2">Belongs to the krueppel C2H2-type zinc-finger protein family.</text>
</comment>
<feature type="compositionally biased region" description="Polar residues" evidence="13">
    <location>
        <begin position="1557"/>
        <end position="1568"/>
    </location>
</feature>